<name>A0AAV5A3I0_9AGAM</name>
<dbReference type="AlphaFoldDB" id="A0AAV5A3I0"/>
<accession>A0AAV5A3I0</accession>
<protein>
    <recommendedName>
        <fullName evidence="4">Retrotransposon Copia-like N-terminal domain-containing protein</fullName>
    </recommendedName>
</protein>
<evidence type="ECO:0000256" key="1">
    <source>
        <dbReference type="SAM" id="MobiDB-lite"/>
    </source>
</evidence>
<dbReference type="Proteomes" id="UP001050691">
    <property type="component" value="Unassembled WGS sequence"/>
</dbReference>
<gene>
    <name evidence="2" type="ORF">Clacol_003389</name>
</gene>
<dbReference type="PANTHER" id="PTHR47481:SF31">
    <property type="entry name" value="OS01G0873500 PROTEIN"/>
    <property type="match status" value="1"/>
</dbReference>
<reference evidence="2" key="1">
    <citation type="submission" date="2021-10" db="EMBL/GenBank/DDBJ databases">
        <title>De novo Genome Assembly of Clathrus columnatus (Basidiomycota, Fungi) Using Illumina and Nanopore Sequence Data.</title>
        <authorList>
            <person name="Ogiso-Tanaka E."/>
            <person name="Itagaki H."/>
            <person name="Hosoya T."/>
            <person name="Hosaka K."/>
        </authorList>
    </citation>
    <scope>NUCLEOTIDE SEQUENCE</scope>
    <source>
        <strain evidence="2">MO-923</strain>
    </source>
</reference>
<evidence type="ECO:0000313" key="2">
    <source>
        <dbReference type="EMBL" id="GJJ09167.1"/>
    </source>
</evidence>
<keyword evidence="3" id="KW-1185">Reference proteome</keyword>
<proteinExistence type="predicted"/>
<feature type="region of interest" description="Disordered" evidence="1">
    <location>
        <begin position="206"/>
        <end position="234"/>
    </location>
</feature>
<evidence type="ECO:0008006" key="4">
    <source>
        <dbReference type="Google" id="ProtNLM"/>
    </source>
</evidence>
<dbReference type="PANTHER" id="PTHR47481">
    <property type="match status" value="1"/>
</dbReference>
<comment type="caution">
    <text evidence="2">The sequence shown here is derived from an EMBL/GenBank/DDBJ whole genome shotgun (WGS) entry which is preliminary data.</text>
</comment>
<dbReference type="EMBL" id="BPWL01000004">
    <property type="protein sequence ID" value="GJJ09167.1"/>
    <property type="molecule type" value="Genomic_DNA"/>
</dbReference>
<organism evidence="2 3">
    <name type="scientific">Clathrus columnatus</name>
    <dbReference type="NCBI Taxonomy" id="1419009"/>
    <lineage>
        <taxon>Eukaryota</taxon>
        <taxon>Fungi</taxon>
        <taxon>Dikarya</taxon>
        <taxon>Basidiomycota</taxon>
        <taxon>Agaricomycotina</taxon>
        <taxon>Agaricomycetes</taxon>
        <taxon>Phallomycetidae</taxon>
        <taxon>Phallales</taxon>
        <taxon>Clathraceae</taxon>
        <taxon>Clathrus</taxon>
    </lineage>
</organism>
<dbReference type="Pfam" id="PF14223">
    <property type="entry name" value="Retrotran_gag_2"/>
    <property type="match status" value="1"/>
</dbReference>
<sequence>MSYRVNIPLNLLTKVADLNTANWFTWSKQMKMFFLGCNTPQVTTGTLPTDAAQLAKFNVMNALLTAHIYSKVLPEHLHIIEDETTATSAWAKLKAHFKKPTVGHRMAAWRAFYYIRHDPEQPISKYIQDVSATCAKLKTFGCTVTDTKLIDVLLMNLDESLHHIHAIILSQKEEPDLSSVKNILIGANSHSADVKMEYDTTLLAHSSRNSSHGCSPHSHESPSNNGPSSPPPVDEQGYRWCDTTNKTACHCCGCKRHKAAHCMYSMPVRDIGDNNDAYIVM</sequence>
<evidence type="ECO:0000313" key="3">
    <source>
        <dbReference type="Proteomes" id="UP001050691"/>
    </source>
</evidence>